<dbReference type="Proteomes" id="UP001382455">
    <property type="component" value="Unassembled WGS sequence"/>
</dbReference>
<dbReference type="PANTHER" id="PTHR48098">
    <property type="entry name" value="ENTEROCHELIN ESTERASE-RELATED"/>
    <property type="match status" value="1"/>
</dbReference>
<protein>
    <submittedName>
        <fullName evidence="3">Alpha/beta hydrolase-fold protein</fullName>
    </submittedName>
</protein>
<organism evidence="3 4">
    <name type="scientific">Pseudoalteromonas spongiae</name>
    <dbReference type="NCBI Taxonomy" id="298657"/>
    <lineage>
        <taxon>Bacteria</taxon>
        <taxon>Pseudomonadati</taxon>
        <taxon>Pseudomonadota</taxon>
        <taxon>Gammaproteobacteria</taxon>
        <taxon>Alteromonadales</taxon>
        <taxon>Pseudoalteromonadaceae</taxon>
        <taxon>Pseudoalteromonas</taxon>
    </lineage>
</organism>
<dbReference type="RefSeq" id="WP_336436700.1">
    <property type="nucleotide sequence ID" value="NZ_JBAWKS010000002.1"/>
</dbReference>
<evidence type="ECO:0000256" key="2">
    <source>
        <dbReference type="SAM" id="SignalP"/>
    </source>
</evidence>
<reference evidence="3 4" key="1">
    <citation type="submission" date="2023-12" db="EMBL/GenBank/DDBJ databases">
        <title>Friends and Foes: Symbiotic and Algicidal bacterial influence on Karenia brevis blooms.</title>
        <authorList>
            <person name="Fei C."/>
            <person name="Mohamed A.R."/>
            <person name="Booker A."/>
            <person name="Arshad M."/>
            <person name="Klass S."/>
            <person name="Ahn S."/>
            <person name="Gilbert P.M."/>
            <person name="Heil C.A."/>
            <person name="Martinez J.M."/>
            <person name="Amin S.A."/>
        </authorList>
    </citation>
    <scope>NUCLEOTIDE SEQUENCE [LARGE SCALE GENOMIC DNA]</scope>
    <source>
        <strain evidence="3 4">CE15</strain>
    </source>
</reference>
<keyword evidence="3" id="KW-0378">Hydrolase</keyword>
<dbReference type="EMBL" id="JBAWKS010000002">
    <property type="protein sequence ID" value="MEI4551783.1"/>
    <property type="molecule type" value="Genomic_DNA"/>
</dbReference>
<name>A0ABU8EXT2_9GAMM</name>
<dbReference type="InterPro" id="IPR050583">
    <property type="entry name" value="Mycobacterial_A85_antigen"/>
</dbReference>
<evidence type="ECO:0000256" key="1">
    <source>
        <dbReference type="PROSITE-ProRule" id="PRU00339"/>
    </source>
</evidence>
<keyword evidence="1" id="KW-0802">TPR repeat</keyword>
<gene>
    <name evidence="3" type="ORF">WAE96_19060</name>
</gene>
<feature type="chain" id="PRO_5045412890" evidence="2">
    <location>
        <begin position="19"/>
        <end position="399"/>
    </location>
</feature>
<dbReference type="GO" id="GO:0016787">
    <property type="term" value="F:hydrolase activity"/>
    <property type="evidence" value="ECO:0007669"/>
    <property type="project" value="UniProtKB-KW"/>
</dbReference>
<proteinExistence type="predicted"/>
<sequence>MIRLCLLLISLFSASSQSQQITNEQLTVGNKITIQSEVLKEQRELLVYLPKNYDATNRYPVIYVLDGEFYFIPTIGVVSSLSATKAIPESIVVAIPTSIRVRDYLPPIKGEAQSNQQQFIKQKFPRFGGTEKFQTFLMKEVFTYMDSHYSTLPNRTLIGHSNGGVFSLHTLLSNPDLFTNYLVISPAPWWGDAEIDSNFASIKELTLAKNLFITLASEPGRYYAHMMRILANLKSHAPNSFQWQYQHLAEHTHESSVYPAIYAGLTYLFNDFKYSPSEELAKYGDVSPIIDYYEGLSKKYGYSVDIPHSVLAQFSSQQLELGRNEQAFETLNYFVKHNPKVAYAHQSLAFAYMRTGQYLKAKEGFSHALTLYKKNGGTDYTVVDFLNNMISDANTKLMH</sequence>
<feature type="signal peptide" evidence="2">
    <location>
        <begin position="1"/>
        <end position="18"/>
    </location>
</feature>
<keyword evidence="4" id="KW-1185">Reference proteome</keyword>
<dbReference type="SUPFAM" id="SSF53474">
    <property type="entry name" value="alpha/beta-Hydrolases"/>
    <property type="match status" value="1"/>
</dbReference>
<dbReference type="InterPro" id="IPR011990">
    <property type="entry name" value="TPR-like_helical_dom_sf"/>
</dbReference>
<dbReference type="InterPro" id="IPR019734">
    <property type="entry name" value="TPR_rpt"/>
</dbReference>
<evidence type="ECO:0000313" key="3">
    <source>
        <dbReference type="EMBL" id="MEI4551783.1"/>
    </source>
</evidence>
<keyword evidence="2" id="KW-0732">Signal</keyword>
<dbReference type="Gene3D" id="1.25.40.10">
    <property type="entry name" value="Tetratricopeptide repeat domain"/>
    <property type="match status" value="1"/>
</dbReference>
<dbReference type="InterPro" id="IPR029058">
    <property type="entry name" value="AB_hydrolase_fold"/>
</dbReference>
<dbReference type="SUPFAM" id="SSF48452">
    <property type="entry name" value="TPR-like"/>
    <property type="match status" value="1"/>
</dbReference>
<feature type="repeat" description="TPR" evidence="1">
    <location>
        <begin position="342"/>
        <end position="375"/>
    </location>
</feature>
<comment type="caution">
    <text evidence="3">The sequence shown here is derived from an EMBL/GenBank/DDBJ whole genome shotgun (WGS) entry which is preliminary data.</text>
</comment>
<accession>A0ABU8EXT2</accession>
<dbReference type="Pfam" id="PF00756">
    <property type="entry name" value="Esterase"/>
    <property type="match status" value="1"/>
</dbReference>
<dbReference type="InterPro" id="IPR000801">
    <property type="entry name" value="Esterase-like"/>
</dbReference>
<evidence type="ECO:0000313" key="4">
    <source>
        <dbReference type="Proteomes" id="UP001382455"/>
    </source>
</evidence>
<dbReference type="PANTHER" id="PTHR48098:SF6">
    <property type="entry name" value="FERRI-BACILLIBACTIN ESTERASE BESA"/>
    <property type="match status" value="1"/>
</dbReference>
<dbReference type="Gene3D" id="3.40.50.1820">
    <property type="entry name" value="alpha/beta hydrolase"/>
    <property type="match status" value="1"/>
</dbReference>
<dbReference type="PROSITE" id="PS50005">
    <property type="entry name" value="TPR"/>
    <property type="match status" value="1"/>
</dbReference>